<evidence type="ECO:0000313" key="2">
    <source>
        <dbReference type="EMBL" id="CAD7263755.1"/>
    </source>
</evidence>
<reference evidence="2" key="1">
    <citation type="submission" date="2020-11" db="EMBL/GenBank/DDBJ databases">
        <authorList>
            <person name="Tran Van P."/>
        </authorList>
    </citation>
    <scope>NUCLEOTIDE SEQUENCE</scope>
</reference>
<feature type="compositionally biased region" description="Polar residues" evidence="1">
    <location>
        <begin position="33"/>
        <end position="42"/>
    </location>
</feature>
<gene>
    <name evidence="2" type="ORF">TSIB3V08_LOCUS7826</name>
</gene>
<sequence length="78" mass="8230">MASLVLTDSSQLNSDSQHLVQHESDALDHATNDAGNKNNAPTSLGMWAKTSNSSAQICGDRGGIGEIELETFLVAKET</sequence>
<feature type="compositionally biased region" description="Polar residues" evidence="1">
    <location>
        <begin position="1"/>
        <end position="19"/>
    </location>
</feature>
<evidence type="ECO:0000256" key="1">
    <source>
        <dbReference type="SAM" id="MobiDB-lite"/>
    </source>
</evidence>
<protein>
    <submittedName>
        <fullName evidence="2">Uncharacterized protein</fullName>
    </submittedName>
</protein>
<organism evidence="2">
    <name type="scientific">Timema shepardi</name>
    <name type="common">Walking stick</name>
    <dbReference type="NCBI Taxonomy" id="629360"/>
    <lineage>
        <taxon>Eukaryota</taxon>
        <taxon>Metazoa</taxon>
        <taxon>Ecdysozoa</taxon>
        <taxon>Arthropoda</taxon>
        <taxon>Hexapoda</taxon>
        <taxon>Insecta</taxon>
        <taxon>Pterygota</taxon>
        <taxon>Neoptera</taxon>
        <taxon>Polyneoptera</taxon>
        <taxon>Phasmatodea</taxon>
        <taxon>Timematodea</taxon>
        <taxon>Timematoidea</taxon>
        <taxon>Timematidae</taxon>
        <taxon>Timema</taxon>
    </lineage>
</organism>
<dbReference type="AlphaFoldDB" id="A0A7R9G2D8"/>
<proteinExistence type="predicted"/>
<dbReference type="EMBL" id="OC003820">
    <property type="protein sequence ID" value="CAD7263755.1"/>
    <property type="molecule type" value="Genomic_DNA"/>
</dbReference>
<name>A0A7R9G2D8_TIMSH</name>
<feature type="region of interest" description="Disordered" evidence="1">
    <location>
        <begin position="1"/>
        <end position="46"/>
    </location>
</feature>
<feature type="compositionally biased region" description="Basic and acidic residues" evidence="1">
    <location>
        <begin position="20"/>
        <end position="31"/>
    </location>
</feature>
<accession>A0A7R9G2D8</accession>